<dbReference type="AlphaFoldDB" id="C5T032"/>
<evidence type="ECO:0000313" key="1">
    <source>
        <dbReference type="EMBL" id="EER62140.1"/>
    </source>
</evidence>
<gene>
    <name evidence="1" type="ORF">AcdelDRAFT_0262</name>
</gene>
<organism evidence="1 2">
    <name type="scientific">Acidovorax delafieldii 2AN</name>
    <dbReference type="NCBI Taxonomy" id="573060"/>
    <lineage>
        <taxon>Bacteria</taxon>
        <taxon>Pseudomonadati</taxon>
        <taxon>Pseudomonadota</taxon>
        <taxon>Betaproteobacteria</taxon>
        <taxon>Burkholderiales</taxon>
        <taxon>Comamonadaceae</taxon>
        <taxon>Acidovorax</taxon>
    </lineage>
</organism>
<comment type="caution">
    <text evidence="1">The sequence shown here is derived from an EMBL/GenBank/DDBJ whole genome shotgun (WGS) entry which is preliminary data.</text>
</comment>
<dbReference type="PATRIC" id="fig|573060.9.peg.4933"/>
<sequence length="49" mass="5441">MLRHRDTFLAQIRAPHPSLRAGFGAIATLDYRPSFEHCVAEADAFLSAL</sequence>
<reference evidence="1 2" key="1">
    <citation type="submission" date="2009-05" db="EMBL/GenBank/DDBJ databases">
        <title>The draft genome of Acidovorax delafieldii 2AN.</title>
        <authorList>
            <consortium name="US DOE Joint Genome Institute (JGI-PGF)"/>
            <person name="Lucas S."/>
            <person name="Copeland A."/>
            <person name="Lapidus A."/>
            <person name="Glavina del Rio T."/>
            <person name="Tice H."/>
            <person name="Bruce D."/>
            <person name="Goodwin L."/>
            <person name="Pitluck S."/>
            <person name="Larimer F."/>
            <person name="Land M.L."/>
            <person name="Hauser L."/>
            <person name="Shelobolina E.S."/>
            <person name="Picardal F."/>
            <person name="Roden E."/>
            <person name="Emerson D."/>
        </authorList>
    </citation>
    <scope>NUCLEOTIDE SEQUENCE [LARGE SCALE GENOMIC DNA]</scope>
    <source>
        <strain evidence="1 2">2AN</strain>
    </source>
</reference>
<name>C5T032_ACIDE</name>
<keyword evidence="2" id="KW-1185">Reference proteome</keyword>
<protein>
    <submittedName>
        <fullName evidence="1">Uncharacterized protein</fullName>
    </submittedName>
</protein>
<evidence type="ECO:0000313" key="2">
    <source>
        <dbReference type="Proteomes" id="UP000003856"/>
    </source>
</evidence>
<accession>C5T032</accession>
<proteinExistence type="predicted"/>
<dbReference type="Proteomes" id="UP000003856">
    <property type="component" value="Unassembled WGS sequence"/>
</dbReference>
<dbReference type="EMBL" id="ACQT01000003">
    <property type="protein sequence ID" value="EER62140.1"/>
    <property type="molecule type" value="Genomic_DNA"/>
</dbReference>